<dbReference type="SMART" id="SM00066">
    <property type="entry name" value="GAL4"/>
    <property type="match status" value="1"/>
</dbReference>
<dbReference type="PROSITE" id="PS50048">
    <property type="entry name" value="ZN2_CY6_FUNGAL_2"/>
    <property type="match status" value="1"/>
</dbReference>
<evidence type="ECO:0000313" key="9">
    <source>
        <dbReference type="EMBL" id="KAL3417228.1"/>
    </source>
</evidence>
<dbReference type="EMBL" id="JBFCZG010000011">
    <property type="protein sequence ID" value="KAL3417228.1"/>
    <property type="molecule type" value="Genomic_DNA"/>
</dbReference>
<name>A0ABR4P1Q2_9HELO</name>
<evidence type="ECO:0000256" key="5">
    <source>
        <dbReference type="ARBA" id="ARBA00023163"/>
    </source>
</evidence>
<feature type="region of interest" description="Disordered" evidence="7">
    <location>
        <begin position="68"/>
        <end position="146"/>
    </location>
</feature>
<dbReference type="InterPro" id="IPR036864">
    <property type="entry name" value="Zn2-C6_fun-type_DNA-bd_sf"/>
</dbReference>
<keyword evidence="10" id="KW-1185">Reference proteome</keyword>
<dbReference type="PROSITE" id="PS00463">
    <property type="entry name" value="ZN2_CY6_FUNGAL_1"/>
    <property type="match status" value="1"/>
</dbReference>
<evidence type="ECO:0000256" key="3">
    <source>
        <dbReference type="ARBA" id="ARBA00023015"/>
    </source>
</evidence>
<feature type="region of interest" description="Disordered" evidence="7">
    <location>
        <begin position="614"/>
        <end position="651"/>
    </location>
</feature>
<dbReference type="SUPFAM" id="SSF57701">
    <property type="entry name" value="Zn2/Cys6 DNA-binding domain"/>
    <property type="match status" value="1"/>
</dbReference>
<accession>A0ABR4P1Q2</accession>
<dbReference type="PANTHER" id="PTHR47540">
    <property type="entry name" value="THIAMINE REPRESSIBLE GENES REGULATORY PROTEIN THI5"/>
    <property type="match status" value="1"/>
</dbReference>
<organism evidence="9 10">
    <name type="scientific">Phlyctema vagabunda</name>
    <dbReference type="NCBI Taxonomy" id="108571"/>
    <lineage>
        <taxon>Eukaryota</taxon>
        <taxon>Fungi</taxon>
        <taxon>Dikarya</taxon>
        <taxon>Ascomycota</taxon>
        <taxon>Pezizomycotina</taxon>
        <taxon>Leotiomycetes</taxon>
        <taxon>Helotiales</taxon>
        <taxon>Dermateaceae</taxon>
        <taxon>Phlyctema</taxon>
    </lineage>
</organism>
<feature type="compositionally biased region" description="Polar residues" evidence="7">
    <location>
        <begin position="104"/>
        <end position="115"/>
    </location>
</feature>
<dbReference type="InterPro" id="IPR051711">
    <property type="entry name" value="Stress_Response_Reg"/>
</dbReference>
<dbReference type="InterPro" id="IPR001138">
    <property type="entry name" value="Zn2Cys6_DnaBD"/>
</dbReference>
<evidence type="ECO:0000313" key="10">
    <source>
        <dbReference type="Proteomes" id="UP001629113"/>
    </source>
</evidence>
<keyword evidence="4" id="KW-0238">DNA-binding</keyword>
<dbReference type="CDD" id="cd12148">
    <property type="entry name" value="fungal_TF_MHR"/>
    <property type="match status" value="1"/>
</dbReference>
<dbReference type="SMART" id="SM00906">
    <property type="entry name" value="Fungal_trans"/>
    <property type="match status" value="1"/>
</dbReference>
<evidence type="ECO:0000259" key="8">
    <source>
        <dbReference type="PROSITE" id="PS50048"/>
    </source>
</evidence>
<evidence type="ECO:0000256" key="1">
    <source>
        <dbReference type="ARBA" id="ARBA00004123"/>
    </source>
</evidence>
<dbReference type="Proteomes" id="UP001629113">
    <property type="component" value="Unassembled WGS sequence"/>
</dbReference>
<evidence type="ECO:0000256" key="7">
    <source>
        <dbReference type="SAM" id="MobiDB-lite"/>
    </source>
</evidence>
<keyword evidence="2" id="KW-0479">Metal-binding</keyword>
<protein>
    <recommendedName>
        <fullName evidence="8">Zn(2)-C6 fungal-type domain-containing protein</fullName>
    </recommendedName>
</protein>
<dbReference type="Pfam" id="PF04082">
    <property type="entry name" value="Fungal_trans"/>
    <property type="match status" value="1"/>
</dbReference>
<comment type="subcellular location">
    <subcellularLocation>
        <location evidence="1">Nucleus</location>
    </subcellularLocation>
</comment>
<keyword evidence="6" id="KW-0539">Nucleus</keyword>
<dbReference type="Pfam" id="PF00172">
    <property type="entry name" value="Zn_clus"/>
    <property type="match status" value="1"/>
</dbReference>
<feature type="compositionally biased region" description="Low complexity" evidence="7">
    <location>
        <begin position="79"/>
        <end position="90"/>
    </location>
</feature>
<comment type="caution">
    <text evidence="9">The sequence shown here is derived from an EMBL/GenBank/DDBJ whole genome shotgun (WGS) entry which is preliminary data.</text>
</comment>
<dbReference type="InterPro" id="IPR007219">
    <property type="entry name" value="XnlR_reg_dom"/>
</dbReference>
<evidence type="ECO:0000256" key="4">
    <source>
        <dbReference type="ARBA" id="ARBA00023125"/>
    </source>
</evidence>
<dbReference type="PANTHER" id="PTHR47540:SF6">
    <property type="entry name" value="ZN(II)2CYS6 TRANSCRIPTION FACTOR (EUROFUNG)"/>
    <property type="match status" value="1"/>
</dbReference>
<proteinExistence type="predicted"/>
<dbReference type="CDD" id="cd00067">
    <property type="entry name" value="GAL4"/>
    <property type="match status" value="1"/>
</dbReference>
<keyword evidence="5" id="KW-0804">Transcription</keyword>
<gene>
    <name evidence="9" type="ORF">PVAG01_11228</name>
</gene>
<evidence type="ECO:0000256" key="2">
    <source>
        <dbReference type="ARBA" id="ARBA00022723"/>
    </source>
</evidence>
<sequence>MDKTTPPTIKKKKKTLNACQRCRNRKIKCSGQTPCQHCMSRSFVCVFEDRPRKLVVSEDYLTELQKRASAVRDTEAGQASTSPTTPAKSTRNTTYRARPMEVSGFSSSDLESQAHASMPATDPGTVVNELPDGPDQLENVQSGSEESQYAIGDEFRRLGHSSSWAFSRRIRNMINDVTGGSVLHDAVPIRDGAYGIPWKKPVIDLSGIDLPSEDYAEYLTHTVSFTLGPLYYLYDRDTFLKRLHLFYADEGGRTSQSSDPWLIQMLIVFAFGKSILAREVGPSGPTGVVYFSKAFEALPDCHRLHENPILAIETLSLIALFMQTIDMRMAAHEYIGQAARMCLIHGMNRVYDAKRISLSEFEHRSKLWWTVYIVDRKLSSLVGVPSAVHDADIAVARPSMDGTKSKTLTFSLHVELSSQLGRILNVVYGLGLERQLGGKFVSAIQSILHRLAETSLLLNSSMKIELHRPMNTISREAASLHLLHHQCSILAIRPVLFFLFETKIRSRNNVLLLSDAVIGLLRVCIESSLQILKIVETLRLHKLVDLLLPFDLDSMFAAAFVLVLVDIITPAASEQWDLNKTLSLMDEMILRGIVTAGPYKQDLIELSEMGQKHKDIQHQEIQQSKEGATASHESHQVSESVPHEATTVQPEQEDPIWSWMATDDGGLGELHPDTIQSAMSAIDGLNFDFLNDPSALQMDGSEWMWGNGSLPWPDTN</sequence>
<dbReference type="Gene3D" id="4.10.240.10">
    <property type="entry name" value="Zn(2)-C6 fungal-type DNA-binding domain"/>
    <property type="match status" value="1"/>
</dbReference>
<reference evidence="9 10" key="1">
    <citation type="submission" date="2024-06" db="EMBL/GenBank/DDBJ databases">
        <title>Complete genome of Phlyctema vagabunda strain 19-DSS-EL-015.</title>
        <authorList>
            <person name="Fiorenzani C."/>
        </authorList>
    </citation>
    <scope>NUCLEOTIDE SEQUENCE [LARGE SCALE GENOMIC DNA]</scope>
    <source>
        <strain evidence="9 10">19-DSS-EL-015</strain>
    </source>
</reference>
<feature type="domain" description="Zn(2)-C6 fungal-type" evidence="8">
    <location>
        <begin position="18"/>
        <end position="47"/>
    </location>
</feature>
<keyword evidence="3" id="KW-0805">Transcription regulation</keyword>
<evidence type="ECO:0000256" key="6">
    <source>
        <dbReference type="ARBA" id="ARBA00023242"/>
    </source>
</evidence>